<dbReference type="InterPro" id="IPR050266">
    <property type="entry name" value="AB_hydrolase_sf"/>
</dbReference>
<dbReference type="Pfam" id="PF12697">
    <property type="entry name" value="Abhydrolase_6"/>
    <property type="match status" value="1"/>
</dbReference>
<evidence type="ECO:0000259" key="1">
    <source>
        <dbReference type="Pfam" id="PF12697"/>
    </source>
</evidence>
<evidence type="ECO:0000313" key="2">
    <source>
        <dbReference type="EMBL" id="SLN61841.1"/>
    </source>
</evidence>
<dbReference type="InterPro" id="IPR029058">
    <property type="entry name" value="AB_hydrolase_fold"/>
</dbReference>
<dbReference type="AlphaFoldDB" id="A0A1Y5TE62"/>
<evidence type="ECO:0000313" key="3">
    <source>
        <dbReference type="Proteomes" id="UP000193900"/>
    </source>
</evidence>
<accession>A0A1Y5TE62</accession>
<dbReference type="GO" id="GO:0016020">
    <property type="term" value="C:membrane"/>
    <property type="evidence" value="ECO:0007669"/>
    <property type="project" value="TreeGrafter"/>
</dbReference>
<dbReference type="OrthoDB" id="9804723at2"/>
<keyword evidence="3" id="KW-1185">Reference proteome</keyword>
<feature type="domain" description="AB hydrolase-1" evidence="1">
    <location>
        <begin position="26"/>
        <end position="250"/>
    </location>
</feature>
<keyword evidence="2" id="KW-0378">Hydrolase</keyword>
<dbReference type="Proteomes" id="UP000193900">
    <property type="component" value="Unassembled WGS sequence"/>
</dbReference>
<dbReference type="InterPro" id="IPR000073">
    <property type="entry name" value="AB_hydrolase_1"/>
</dbReference>
<dbReference type="GO" id="GO:0046464">
    <property type="term" value="P:acylglycerol catabolic process"/>
    <property type="evidence" value="ECO:0007669"/>
    <property type="project" value="TreeGrafter"/>
</dbReference>
<dbReference type="RefSeq" id="WP_085879701.1">
    <property type="nucleotide sequence ID" value="NZ_FWFZ01000015.1"/>
</dbReference>
<dbReference type="EMBL" id="FWFZ01000015">
    <property type="protein sequence ID" value="SLN61841.1"/>
    <property type="molecule type" value="Genomic_DNA"/>
</dbReference>
<dbReference type="Gene3D" id="3.40.50.1820">
    <property type="entry name" value="alpha/beta hydrolase"/>
    <property type="match status" value="1"/>
</dbReference>
<dbReference type="GO" id="GO:0047372">
    <property type="term" value="F:monoacylglycerol lipase activity"/>
    <property type="evidence" value="ECO:0007669"/>
    <property type="project" value="TreeGrafter"/>
</dbReference>
<dbReference type="PANTHER" id="PTHR43798">
    <property type="entry name" value="MONOACYLGLYCEROL LIPASE"/>
    <property type="match status" value="1"/>
</dbReference>
<organism evidence="2 3">
    <name type="scientific">Roseisalinus antarcticus</name>
    <dbReference type="NCBI Taxonomy" id="254357"/>
    <lineage>
        <taxon>Bacteria</taxon>
        <taxon>Pseudomonadati</taxon>
        <taxon>Pseudomonadota</taxon>
        <taxon>Alphaproteobacteria</taxon>
        <taxon>Rhodobacterales</taxon>
        <taxon>Roseobacteraceae</taxon>
        <taxon>Roseisalinus</taxon>
    </lineage>
</organism>
<proteinExistence type="predicted"/>
<dbReference type="PANTHER" id="PTHR43798:SF5">
    <property type="entry name" value="MONOACYLGLYCEROL LIPASE ABHD6"/>
    <property type="match status" value="1"/>
</dbReference>
<name>A0A1Y5TE62_9RHOB</name>
<sequence length="269" mass="29219">METDCTIDIDCARVCFDRTGTQGPAVIFVHGGFGSPSELWHVTMQGLPDRYRGYALNNFLRSEPPPDGYTVASFARRLVRFAAELELVRPVIVGHSMGGVVCQLAALEAPDAFGGVVLVSTGPSMKQHGVGQTLLDRLRSEGVSTRLMTDISANWFHRPPPPGFFDAYVARALTAPLEAMIDVQQSLMDTDVLPRLGEIHAPALILHGRQDVGRPIGHAEALREGLPDARLVVFETCGHSPMLEDPAAFDRALADFLDQITEPAARLPK</sequence>
<protein>
    <submittedName>
        <fullName evidence="2">2-hydroxy-6-oxo-6-phenylhexa-2,4-dienoate hydrolase</fullName>
        <ecNumber evidence="2">3.7.1.8</ecNumber>
    </submittedName>
</protein>
<dbReference type="EC" id="3.7.1.8" evidence="2"/>
<dbReference type="SUPFAM" id="SSF53474">
    <property type="entry name" value="alpha/beta-Hydrolases"/>
    <property type="match status" value="1"/>
</dbReference>
<dbReference type="PRINTS" id="PR00111">
    <property type="entry name" value="ABHYDROLASE"/>
</dbReference>
<reference evidence="2 3" key="1">
    <citation type="submission" date="2017-03" db="EMBL/GenBank/DDBJ databases">
        <authorList>
            <person name="Afonso C.L."/>
            <person name="Miller P.J."/>
            <person name="Scott M.A."/>
            <person name="Spackman E."/>
            <person name="Goraichik I."/>
            <person name="Dimitrov K.M."/>
            <person name="Suarez D.L."/>
            <person name="Swayne D.E."/>
        </authorList>
    </citation>
    <scope>NUCLEOTIDE SEQUENCE [LARGE SCALE GENOMIC DNA]</scope>
    <source>
        <strain evidence="2 3">CECT 7023</strain>
    </source>
</reference>
<gene>
    <name evidence="2" type="primary">bphD_2</name>
    <name evidence="2" type="ORF">ROA7023_02889</name>
</gene>